<dbReference type="EMBL" id="CP030261">
    <property type="protein sequence ID" value="AXB57662.1"/>
    <property type="molecule type" value="Genomic_DNA"/>
</dbReference>
<comment type="catalytic activity">
    <reaction evidence="1">
        <text>ATP + protein L-histidine = ADP + protein N-phospho-L-histidine.</text>
        <dbReference type="EC" id="2.7.13.3"/>
    </reaction>
</comment>
<feature type="domain" description="PAC" evidence="8">
    <location>
        <begin position="363"/>
        <end position="421"/>
    </location>
</feature>
<feature type="domain" description="PAC" evidence="8">
    <location>
        <begin position="1014"/>
        <end position="1067"/>
    </location>
</feature>
<feature type="domain" description="PAC" evidence="8">
    <location>
        <begin position="758"/>
        <end position="810"/>
    </location>
</feature>
<feature type="domain" description="PAS" evidence="7">
    <location>
        <begin position="169"/>
        <end position="239"/>
    </location>
</feature>
<dbReference type="SMART" id="SM00387">
    <property type="entry name" value="HATPase_c"/>
    <property type="match status" value="1"/>
</dbReference>
<keyword evidence="4" id="KW-0808">Transferase</keyword>
<keyword evidence="5" id="KW-0418">Kinase</keyword>
<dbReference type="Pfam" id="PF08447">
    <property type="entry name" value="PAS_3"/>
    <property type="match status" value="2"/>
</dbReference>
<organism evidence="9 10">
    <name type="scientific">Flavobacterium fluviale</name>
    <dbReference type="NCBI Taxonomy" id="2249356"/>
    <lineage>
        <taxon>Bacteria</taxon>
        <taxon>Pseudomonadati</taxon>
        <taxon>Bacteroidota</taxon>
        <taxon>Flavobacteriia</taxon>
        <taxon>Flavobacteriales</taxon>
        <taxon>Flavobacteriaceae</taxon>
        <taxon>Flavobacterium</taxon>
    </lineage>
</organism>
<proteinExistence type="predicted"/>
<dbReference type="Pfam" id="PF00512">
    <property type="entry name" value="HisKA"/>
    <property type="match status" value="1"/>
</dbReference>
<dbReference type="PANTHER" id="PTHR43304:SF1">
    <property type="entry name" value="PAC DOMAIN-CONTAINING PROTEIN"/>
    <property type="match status" value="1"/>
</dbReference>
<dbReference type="NCBIfam" id="TIGR00229">
    <property type="entry name" value="sensory_box"/>
    <property type="match status" value="4"/>
</dbReference>
<dbReference type="KEGG" id="ffl:HYN86_14085"/>
<accession>A0A344LUS0</accession>
<gene>
    <name evidence="9" type="ORF">HYN86_14085</name>
</gene>
<dbReference type="GO" id="GO:0000155">
    <property type="term" value="F:phosphorelay sensor kinase activity"/>
    <property type="evidence" value="ECO:0007669"/>
    <property type="project" value="InterPro"/>
</dbReference>
<dbReference type="InterPro" id="IPR013655">
    <property type="entry name" value="PAS_fold_3"/>
</dbReference>
<evidence type="ECO:0000313" key="9">
    <source>
        <dbReference type="EMBL" id="AXB57662.1"/>
    </source>
</evidence>
<dbReference type="SUPFAM" id="SSF55785">
    <property type="entry name" value="PYP-like sensor domain (PAS domain)"/>
    <property type="match status" value="7"/>
</dbReference>
<dbReference type="InterPro" id="IPR003594">
    <property type="entry name" value="HATPase_dom"/>
</dbReference>
<evidence type="ECO:0000256" key="4">
    <source>
        <dbReference type="ARBA" id="ARBA00022679"/>
    </source>
</evidence>
<dbReference type="CDD" id="cd00082">
    <property type="entry name" value="HisKA"/>
    <property type="match status" value="1"/>
</dbReference>
<dbReference type="InterPro" id="IPR035965">
    <property type="entry name" value="PAS-like_dom_sf"/>
</dbReference>
<dbReference type="OrthoDB" id="9766459at2"/>
<dbReference type="InterPro" id="IPR036097">
    <property type="entry name" value="HisK_dim/P_sf"/>
</dbReference>
<dbReference type="InterPro" id="IPR004358">
    <property type="entry name" value="Sig_transdc_His_kin-like_C"/>
</dbReference>
<evidence type="ECO:0000256" key="2">
    <source>
        <dbReference type="ARBA" id="ARBA00012438"/>
    </source>
</evidence>
<dbReference type="InterPro" id="IPR036890">
    <property type="entry name" value="HATPase_C_sf"/>
</dbReference>
<feature type="domain" description="Histidine kinase" evidence="6">
    <location>
        <begin position="1110"/>
        <end position="1336"/>
    </location>
</feature>
<evidence type="ECO:0000313" key="10">
    <source>
        <dbReference type="Proteomes" id="UP000251561"/>
    </source>
</evidence>
<evidence type="ECO:0000259" key="8">
    <source>
        <dbReference type="PROSITE" id="PS50113"/>
    </source>
</evidence>
<sequence length="1342" mass="149241">MGLNNIESEFLFLKNGGEAGALIREIKWEDNPLGNIDLWPESLRTALGIMLRSNVPMFLVWGSEKLFFYNDSFHPFTKNHETAGKAITEALGPEWHTAIEAVKAILDEDSGIVESNIAVKVKRNNVMQQVYLTASYSPIFTQNHTEKGVLVTCIENSAVIPDVVAPGSLRSQLNSLLMQANAGIAQADISGRVIEVNDHYCQMLGYSREEILKMNVGQLTHPDDFQRNKILLQECILHGKDFTITKRYVCKDGSHIWVNNSISIVADAEGKKYITAIAIDITSEKEKEEQLAASELRFETLIKKAPVGTALLKGSELYIELANDVMLEYWSKDKEIIGEKLTDVFKESYNEEFYKTITKAYKTGEEYKINGYEIQTGKSDSKQYLDYSLTPLVDQTGKVYAVLVMSSDVTAAIKAQQDITAKQNELAAIFEQSPVAIATISTEKDLVFQSANTFYGELVGRKAESIIGKPLLEALPELKGQGFDDLLREVIRSGDAFIAKEVEVELKRDGQLTTIYVDLTYQIHRNASGEANSVLVVAVDVTQQVLNRREVEESEARLQNLIAAAPAGIGLFVGRDLIIEYPNQTFIDIVGKGPGIKGLPLREAMPELITEGQAYLKILDDIFTTGVPFISPASLVKIVQNGVLNNNYYNISYTPLRNKSGEVYAILDIAIDVTPQVLAQQAMEESEAHLQLLKDTVPAMIFYLDQHQRYQSYNSVFMDWFSIGAQEAIGKTVQEFIGDFAYEKTRAHLELAYSGKQQKYEMFAPSRMGEKRWLSIVYTPHKNNEGTVIGMIVHAMDITQSKVTEMALRESESRLRSVLAAAPVSISVFAGDDLIIENANEPFIKNVSKDTAIEGKPLSNVLTEESSQKYIKAVQEVYQSGISFTANGTSGIHTKETEPHYHNITLTPLLDNSGKVYAVLHVSSDVTAEINAMKKIEQAEAALRSAVEVAQLGTWSMDASTGIATISNRHAVMFGLTDTILPSEKVRALIKKSDYQRVTEAFFAALQPNSKGTYEAEYRIIHGITGQEKVIHAVGQTYFDLDGKPVMISGTAQDITIHRELQLELESEVQLRTKELADVLQDLKASNLDLEQSNYALKHSNEELAQFAYVASHDLQEPLRKIQIFAGMLQEEKSSRDPKLILQKITSAAARMSQLISDLLSFSRLIEPEKTLQPVDLSVVLKSVCDDFELVTAEKNAGIIIENLPVVQAVGLQMNQLFYNLMSNALKFTNPERAPRIKVSSVQVSHLYAAQFTDSPLIEGNYHHISFSDNGIGFQDDYSNKIFEIFKRLHGQTIFPGSGIGLALCRRIVLNHQGVLYAESDYGNGSTFHIFLPELEAGKQPV</sequence>
<dbReference type="SUPFAM" id="SSF55874">
    <property type="entry name" value="ATPase domain of HSP90 chaperone/DNA topoisomerase II/histidine kinase"/>
    <property type="match status" value="1"/>
</dbReference>
<dbReference type="RefSeq" id="WP_113678609.1">
    <property type="nucleotide sequence ID" value="NZ_CP030261.1"/>
</dbReference>
<dbReference type="Pfam" id="PF02518">
    <property type="entry name" value="HATPase_c"/>
    <property type="match status" value="1"/>
</dbReference>
<dbReference type="InterPro" id="IPR013656">
    <property type="entry name" value="PAS_4"/>
</dbReference>
<evidence type="ECO:0000256" key="1">
    <source>
        <dbReference type="ARBA" id="ARBA00000085"/>
    </source>
</evidence>
<dbReference type="InterPro" id="IPR000014">
    <property type="entry name" value="PAS"/>
</dbReference>
<dbReference type="SMART" id="SM00091">
    <property type="entry name" value="PAS"/>
    <property type="match status" value="6"/>
</dbReference>
<evidence type="ECO:0000256" key="3">
    <source>
        <dbReference type="ARBA" id="ARBA00022553"/>
    </source>
</evidence>
<dbReference type="Gene3D" id="3.30.565.10">
    <property type="entry name" value="Histidine kinase-like ATPase, C-terminal domain"/>
    <property type="match status" value="1"/>
</dbReference>
<dbReference type="SMART" id="SM00388">
    <property type="entry name" value="HisKA"/>
    <property type="match status" value="1"/>
</dbReference>
<dbReference type="InterPro" id="IPR000700">
    <property type="entry name" value="PAS-assoc_C"/>
</dbReference>
<dbReference type="Pfam" id="PF08448">
    <property type="entry name" value="PAS_4"/>
    <property type="match status" value="4"/>
</dbReference>
<dbReference type="SMART" id="SM00086">
    <property type="entry name" value="PAC"/>
    <property type="match status" value="5"/>
</dbReference>
<dbReference type="PROSITE" id="PS50112">
    <property type="entry name" value="PAS"/>
    <property type="match status" value="2"/>
</dbReference>
<dbReference type="InterPro" id="IPR001610">
    <property type="entry name" value="PAC"/>
</dbReference>
<evidence type="ECO:0000259" key="6">
    <source>
        <dbReference type="PROSITE" id="PS50109"/>
    </source>
</evidence>
<feature type="domain" description="PAC" evidence="8">
    <location>
        <begin position="500"/>
        <end position="553"/>
    </location>
</feature>
<dbReference type="InterPro" id="IPR003661">
    <property type="entry name" value="HisK_dim/P_dom"/>
</dbReference>
<evidence type="ECO:0000256" key="5">
    <source>
        <dbReference type="ARBA" id="ARBA00022777"/>
    </source>
</evidence>
<protein>
    <recommendedName>
        <fullName evidence="2">histidine kinase</fullName>
        <ecNumber evidence="2">2.7.13.3</ecNumber>
    </recommendedName>
</protein>
<name>A0A344LUS0_9FLAO</name>
<reference evidence="9 10" key="1">
    <citation type="submission" date="2018-06" db="EMBL/GenBank/DDBJ databases">
        <title>Genome sequencing of Flavobacterium.</title>
        <authorList>
            <person name="Baek M.-G."/>
            <person name="Yi H."/>
        </authorList>
    </citation>
    <scope>NUCLEOTIDE SEQUENCE [LARGE SCALE GENOMIC DNA]</scope>
    <source>
        <strain evidence="9 10">HYN0086</strain>
    </source>
</reference>
<dbReference type="PROSITE" id="PS50113">
    <property type="entry name" value="PAC"/>
    <property type="match status" value="6"/>
</dbReference>
<dbReference type="Gene3D" id="3.30.450.20">
    <property type="entry name" value="PAS domain"/>
    <property type="match status" value="8"/>
</dbReference>
<dbReference type="Gene3D" id="1.10.287.130">
    <property type="match status" value="1"/>
</dbReference>
<keyword evidence="3" id="KW-0597">Phosphoprotein</keyword>
<feature type="domain" description="PAC" evidence="8">
    <location>
        <begin position="242"/>
        <end position="293"/>
    </location>
</feature>
<dbReference type="PRINTS" id="PR00344">
    <property type="entry name" value="BCTRLSENSOR"/>
</dbReference>
<evidence type="ECO:0000259" key="7">
    <source>
        <dbReference type="PROSITE" id="PS50112"/>
    </source>
</evidence>
<dbReference type="Proteomes" id="UP000251561">
    <property type="component" value="Chromosome"/>
</dbReference>
<dbReference type="CDD" id="cd00130">
    <property type="entry name" value="PAS"/>
    <property type="match status" value="2"/>
</dbReference>
<dbReference type="InterPro" id="IPR052162">
    <property type="entry name" value="Sensor_kinase/Photoreceptor"/>
</dbReference>
<dbReference type="EC" id="2.7.13.3" evidence="2"/>
<dbReference type="InterPro" id="IPR005467">
    <property type="entry name" value="His_kinase_dom"/>
</dbReference>
<dbReference type="PANTHER" id="PTHR43304">
    <property type="entry name" value="PHYTOCHROME-LIKE PROTEIN CPH1"/>
    <property type="match status" value="1"/>
</dbReference>
<dbReference type="SUPFAM" id="SSF47384">
    <property type="entry name" value="Homodimeric domain of signal transducing histidine kinase"/>
    <property type="match status" value="1"/>
</dbReference>
<feature type="domain" description="PAC" evidence="8">
    <location>
        <begin position="629"/>
        <end position="685"/>
    </location>
</feature>
<keyword evidence="10" id="KW-1185">Reference proteome</keyword>
<dbReference type="PROSITE" id="PS50109">
    <property type="entry name" value="HIS_KIN"/>
    <property type="match status" value="1"/>
</dbReference>
<feature type="domain" description="PAS" evidence="7">
    <location>
        <begin position="686"/>
        <end position="756"/>
    </location>
</feature>